<reference evidence="1" key="1">
    <citation type="journal article" date="2020" name="Stud. Mycol.">
        <title>101 Dothideomycetes genomes: a test case for predicting lifestyles and emergence of pathogens.</title>
        <authorList>
            <person name="Haridas S."/>
            <person name="Albert R."/>
            <person name="Binder M."/>
            <person name="Bloem J."/>
            <person name="Labutti K."/>
            <person name="Salamov A."/>
            <person name="Andreopoulos B."/>
            <person name="Baker S."/>
            <person name="Barry K."/>
            <person name="Bills G."/>
            <person name="Bluhm B."/>
            <person name="Cannon C."/>
            <person name="Castanera R."/>
            <person name="Culley D."/>
            <person name="Daum C."/>
            <person name="Ezra D."/>
            <person name="Gonzalez J."/>
            <person name="Henrissat B."/>
            <person name="Kuo A."/>
            <person name="Liang C."/>
            <person name="Lipzen A."/>
            <person name="Lutzoni F."/>
            <person name="Magnuson J."/>
            <person name="Mondo S."/>
            <person name="Nolan M."/>
            <person name="Ohm R."/>
            <person name="Pangilinan J."/>
            <person name="Park H.-J."/>
            <person name="Ramirez L."/>
            <person name="Alfaro M."/>
            <person name="Sun H."/>
            <person name="Tritt A."/>
            <person name="Yoshinaga Y."/>
            <person name="Zwiers L.-H."/>
            <person name="Turgeon B."/>
            <person name="Goodwin S."/>
            <person name="Spatafora J."/>
            <person name="Crous P."/>
            <person name="Grigoriev I."/>
        </authorList>
    </citation>
    <scope>NUCLEOTIDE SEQUENCE</scope>
    <source>
        <strain evidence="1">CBS 122681</strain>
    </source>
</reference>
<dbReference type="EMBL" id="MU004459">
    <property type="protein sequence ID" value="KAF2650328.1"/>
    <property type="molecule type" value="Genomic_DNA"/>
</dbReference>
<dbReference type="Proteomes" id="UP000799324">
    <property type="component" value="Unassembled WGS sequence"/>
</dbReference>
<evidence type="ECO:0000313" key="1">
    <source>
        <dbReference type="EMBL" id="KAF2650328.1"/>
    </source>
</evidence>
<sequence>MPKLTTKRRAVLLFQQGQQGKISSGPRRRDGLSTLAVWWPRRQTTSPRLCALWKPEPVSSTGTAGAWGSAVFPVSESLALALRLWLETTLDRLALSGTEHRPQHPLTSSQDPERPLAHGLLMFHPRLHDLGARAEGPCRPEPRQIFHMLPARFVVHKVAFLGALCVHARRGREAWPQAAS</sequence>
<keyword evidence="2" id="KW-1185">Reference proteome</keyword>
<gene>
    <name evidence="1" type="ORF">K491DRAFT_141788</name>
</gene>
<name>A0A6A6SV75_9PLEO</name>
<accession>A0A6A6SV75</accession>
<dbReference type="AlphaFoldDB" id="A0A6A6SV75"/>
<organism evidence="1 2">
    <name type="scientific">Lophiostoma macrostomum CBS 122681</name>
    <dbReference type="NCBI Taxonomy" id="1314788"/>
    <lineage>
        <taxon>Eukaryota</taxon>
        <taxon>Fungi</taxon>
        <taxon>Dikarya</taxon>
        <taxon>Ascomycota</taxon>
        <taxon>Pezizomycotina</taxon>
        <taxon>Dothideomycetes</taxon>
        <taxon>Pleosporomycetidae</taxon>
        <taxon>Pleosporales</taxon>
        <taxon>Lophiostomataceae</taxon>
        <taxon>Lophiostoma</taxon>
    </lineage>
</organism>
<proteinExistence type="predicted"/>
<protein>
    <submittedName>
        <fullName evidence="1">Uncharacterized protein</fullName>
    </submittedName>
</protein>
<evidence type="ECO:0000313" key="2">
    <source>
        <dbReference type="Proteomes" id="UP000799324"/>
    </source>
</evidence>